<evidence type="ECO:0000313" key="2">
    <source>
        <dbReference type="EMBL" id="EMR09059.1"/>
    </source>
</evidence>
<dbReference type="GeneID" id="19896519"/>
<gene>
    <name evidence="2" type="ORF">PNEG_02830</name>
</gene>
<organism evidence="2 3">
    <name type="scientific">Pneumocystis murina (strain B123)</name>
    <name type="common">Mouse pneumocystis pneumonia agent</name>
    <name type="synonym">Pneumocystis carinii f. sp. muris</name>
    <dbReference type="NCBI Taxonomy" id="1069680"/>
    <lineage>
        <taxon>Eukaryota</taxon>
        <taxon>Fungi</taxon>
        <taxon>Dikarya</taxon>
        <taxon>Ascomycota</taxon>
        <taxon>Taphrinomycotina</taxon>
        <taxon>Pneumocystomycetes</taxon>
        <taxon>Pneumocystaceae</taxon>
        <taxon>Pneumocystis</taxon>
    </lineage>
</organism>
<dbReference type="Gene3D" id="3.40.30.10">
    <property type="entry name" value="Glutaredoxin"/>
    <property type="match status" value="1"/>
</dbReference>
<proteinExistence type="predicted"/>
<dbReference type="InterPro" id="IPR036249">
    <property type="entry name" value="Thioredoxin-like_sf"/>
</dbReference>
<feature type="domain" description="GST N-terminal" evidence="1">
    <location>
        <begin position="25"/>
        <end position="74"/>
    </location>
</feature>
<evidence type="ECO:0000259" key="1">
    <source>
        <dbReference type="Pfam" id="PF02798"/>
    </source>
</evidence>
<dbReference type="OMA" id="NHILQLY"/>
<dbReference type="OrthoDB" id="9932926at2759"/>
<evidence type="ECO:0000313" key="3">
    <source>
        <dbReference type="Proteomes" id="UP000011958"/>
    </source>
</evidence>
<dbReference type="EMBL" id="AFWA02000007">
    <property type="protein sequence ID" value="EMR09059.1"/>
    <property type="molecule type" value="Genomic_DNA"/>
</dbReference>
<accession>M7PF20</accession>
<dbReference type="STRING" id="1069680.M7PF20"/>
<keyword evidence="3" id="KW-1185">Reference proteome</keyword>
<dbReference type="AlphaFoldDB" id="M7PF20"/>
<dbReference type="HOGENOM" id="CLU_2321340_0_0_1"/>
<dbReference type="Proteomes" id="UP000011958">
    <property type="component" value="Unassembled WGS sequence"/>
</dbReference>
<dbReference type="RefSeq" id="XP_007874865.1">
    <property type="nucleotide sequence ID" value="XM_007876674.1"/>
</dbReference>
<dbReference type="Pfam" id="PF02798">
    <property type="entry name" value="GST_N"/>
    <property type="match status" value="1"/>
</dbReference>
<comment type="caution">
    <text evidence="2">The sequence shown here is derived from an EMBL/GenBank/DDBJ whole genome shotgun (WGS) entry which is preliminary data.</text>
</comment>
<dbReference type="SUPFAM" id="SSF52833">
    <property type="entry name" value="Thioredoxin-like"/>
    <property type="match status" value="1"/>
</dbReference>
<dbReference type="VEuPathDB" id="FungiDB:PNEG_02830"/>
<name>M7PF20_PNEMU</name>
<reference evidence="3" key="1">
    <citation type="journal article" date="2016" name="Nat. Commun.">
        <title>Genome analysis of three Pneumocystis species reveals adaptation mechanisms to life exclusively in mammalian hosts.</title>
        <authorList>
            <person name="Ma L."/>
            <person name="Chen Z."/>
            <person name="Huang D.W."/>
            <person name="Kutty G."/>
            <person name="Ishihara M."/>
            <person name="Wang H."/>
            <person name="Abouelleil A."/>
            <person name="Bishop L."/>
            <person name="Davey E."/>
            <person name="Deng R."/>
            <person name="Deng X."/>
            <person name="Fan L."/>
            <person name="Fantoni G."/>
            <person name="Fitzgerald M."/>
            <person name="Gogineni E."/>
            <person name="Goldberg J.M."/>
            <person name="Handley G."/>
            <person name="Hu X."/>
            <person name="Huber C."/>
            <person name="Jiao X."/>
            <person name="Jones K."/>
            <person name="Levin J.Z."/>
            <person name="Liu Y."/>
            <person name="Macdonald P."/>
            <person name="Melnikov A."/>
            <person name="Raley C."/>
            <person name="Sassi M."/>
            <person name="Sherman B.T."/>
            <person name="Song X."/>
            <person name="Sykes S."/>
            <person name="Tran B."/>
            <person name="Walsh L."/>
            <person name="Xia Y."/>
            <person name="Yang J."/>
            <person name="Young S."/>
            <person name="Zeng Q."/>
            <person name="Zheng X."/>
            <person name="Stephens R."/>
            <person name="Nusbaum C."/>
            <person name="Birren B.W."/>
            <person name="Azadi P."/>
            <person name="Lempicki R.A."/>
            <person name="Cuomo C.A."/>
            <person name="Kovacs J.A."/>
        </authorList>
    </citation>
    <scope>NUCLEOTIDE SEQUENCE [LARGE SCALE GENOMIC DNA]</scope>
    <source>
        <strain evidence="3">B123</strain>
    </source>
</reference>
<sequence>MDSSENHILQLYTSFASASLFIQSSTSRLQFLLETARFPFEIVDLASNPAAKELWSSSNNGKSLPAVIKEGKILGNIHDIENANENGLLKEVLTGRACL</sequence>
<protein>
    <recommendedName>
        <fullName evidence="1">GST N-terminal domain-containing protein</fullName>
    </recommendedName>
</protein>
<dbReference type="InterPro" id="IPR004045">
    <property type="entry name" value="Glutathione_S-Trfase_N"/>
</dbReference>